<gene>
    <name evidence="3" type="ORF">rosag_47310</name>
</gene>
<accession>A0AA37QJT9</accession>
<keyword evidence="4" id="KW-1185">Reference proteome</keyword>
<dbReference type="AlphaFoldDB" id="A0AA37QJT9"/>
<evidence type="ECO:0000259" key="2">
    <source>
        <dbReference type="Pfam" id="PF07282"/>
    </source>
</evidence>
<dbReference type="EMBL" id="BRXS01000008">
    <property type="protein sequence ID" value="GLC28218.1"/>
    <property type="molecule type" value="Genomic_DNA"/>
</dbReference>
<evidence type="ECO:0000313" key="4">
    <source>
        <dbReference type="Proteomes" id="UP001161325"/>
    </source>
</evidence>
<protein>
    <recommendedName>
        <fullName evidence="2">Cas12f1-like TNB domain-containing protein</fullName>
    </recommendedName>
</protein>
<comment type="caution">
    <text evidence="3">The sequence shown here is derived from an EMBL/GenBank/DDBJ whole genome shotgun (WGS) entry which is preliminary data.</text>
</comment>
<proteinExistence type="predicted"/>
<dbReference type="Proteomes" id="UP001161325">
    <property type="component" value="Unassembled WGS sequence"/>
</dbReference>
<sequence length="522" mass="58666">MRAAVPPYSAGVTTVLRCDPLAHAANAGKTRALRAVLRAYRAGAVLVSREQWRLLFETGRINKFYRSPEEHALAAVVGAANRLQMVRGQVVGVLAGFLETRADDFARVVQRSSLPPEVRHQLHTVNRRQAWFSRGPVPMKDGTPVPAEVQRLARTIMRHVLAQHRRPTVSRINAVLDARAATLAPAASATHHPLWVTVSTMVPQQRVAIPLVPHAHFADRAGTRKATVQLNEDRDGRLTVGVITDVTAVFAESRAAYQPRREEVALDWGLRPLFGSDQGDLLGRGFLDRLRYYDRRITRLAQYRQRHKLRVRSPRYDREVQRLRGFLRETINRVLNRVVARDAPGRLIVERLHFRRPELSRRMNRLVTNAGRALVQAKLQDLEDRYGIEVVEVQAAYSSQECCDCHFVDPKNRRGATFRCGRCGVIRHADVNSPRTLRSRRSRLAGGGVGLTKAATLRALVALDLRERPVRTKQGRWGTSRDPRWHAPYYAEALRALGADGQVVAVTSSGRRIRRSACVSAP</sequence>
<reference evidence="3" key="1">
    <citation type="submission" date="2022-08" db="EMBL/GenBank/DDBJ databases">
        <title>Draft genome sequencing of Roseisolibacter agri AW1220.</title>
        <authorList>
            <person name="Tobiishi Y."/>
            <person name="Tonouchi A."/>
        </authorList>
    </citation>
    <scope>NUCLEOTIDE SEQUENCE</scope>
    <source>
        <strain evidence="3">AW1220</strain>
    </source>
</reference>
<dbReference type="GO" id="GO:0003677">
    <property type="term" value="F:DNA binding"/>
    <property type="evidence" value="ECO:0007669"/>
    <property type="project" value="UniProtKB-KW"/>
</dbReference>
<organism evidence="3 4">
    <name type="scientific">Roseisolibacter agri</name>
    <dbReference type="NCBI Taxonomy" id="2014610"/>
    <lineage>
        <taxon>Bacteria</taxon>
        <taxon>Pseudomonadati</taxon>
        <taxon>Gemmatimonadota</taxon>
        <taxon>Gemmatimonadia</taxon>
        <taxon>Gemmatimonadales</taxon>
        <taxon>Gemmatimonadaceae</taxon>
        <taxon>Roseisolibacter</taxon>
    </lineage>
</organism>
<dbReference type="Pfam" id="PF07282">
    <property type="entry name" value="Cas12f1-like_TNB"/>
    <property type="match status" value="1"/>
</dbReference>
<dbReference type="InterPro" id="IPR010095">
    <property type="entry name" value="Cas12f1-like_TNB"/>
</dbReference>
<keyword evidence="1" id="KW-0238">DNA-binding</keyword>
<evidence type="ECO:0000313" key="3">
    <source>
        <dbReference type="EMBL" id="GLC28218.1"/>
    </source>
</evidence>
<evidence type="ECO:0000256" key="1">
    <source>
        <dbReference type="ARBA" id="ARBA00023125"/>
    </source>
</evidence>
<name>A0AA37QJT9_9BACT</name>
<feature type="domain" description="Cas12f1-like TNB" evidence="2">
    <location>
        <begin position="383"/>
        <end position="433"/>
    </location>
</feature>